<keyword evidence="2" id="KW-1185">Reference proteome</keyword>
<proteinExistence type="predicted"/>
<protein>
    <submittedName>
        <fullName evidence="1">Uncharacterized protein</fullName>
    </submittedName>
</protein>
<organism evidence="1 2">
    <name type="scientific">Vaccinium darrowii</name>
    <dbReference type="NCBI Taxonomy" id="229202"/>
    <lineage>
        <taxon>Eukaryota</taxon>
        <taxon>Viridiplantae</taxon>
        <taxon>Streptophyta</taxon>
        <taxon>Embryophyta</taxon>
        <taxon>Tracheophyta</taxon>
        <taxon>Spermatophyta</taxon>
        <taxon>Magnoliopsida</taxon>
        <taxon>eudicotyledons</taxon>
        <taxon>Gunneridae</taxon>
        <taxon>Pentapetalae</taxon>
        <taxon>asterids</taxon>
        <taxon>Ericales</taxon>
        <taxon>Ericaceae</taxon>
        <taxon>Vaccinioideae</taxon>
        <taxon>Vaccinieae</taxon>
        <taxon>Vaccinium</taxon>
    </lineage>
</organism>
<dbReference type="EMBL" id="CM037157">
    <property type="protein sequence ID" value="KAH7850480.1"/>
    <property type="molecule type" value="Genomic_DNA"/>
</dbReference>
<gene>
    <name evidence="1" type="ORF">Vadar_033655</name>
</gene>
<accession>A0ACB7YA79</accession>
<dbReference type="Proteomes" id="UP000828048">
    <property type="component" value="Chromosome 7"/>
</dbReference>
<comment type="caution">
    <text evidence="1">The sequence shown here is derived from an EMBL/GenBank/DDBJ whole genome shotgun (WGS) entry which is preliminary data.</text>
</comment>
<reference evidence="1 2" key="1">
    <citation type="journal article" date="2021" name="Hortic Res">
        <title>High-quality reference genome and annotation aids understanding of berry development for evergreen blueberry (Vaccinium darrowii).</title>
        <authorList>
            <person name="Yu J."/>
            <person name="Hulse-Kemp A.M."/>
            <person name="Babiker E."/>
            <person name="Staton M."/>
        </authorList>
    </citation>
    <scope>NUCLEOTIDE SEQUENCE [LARGE SCALE GENOMIC DNA]</scope>
    <source>
        <strain evidence="2">cv. NJ 8807/NJ 8810</strain>
        <tissue evidence="1">Young leaf</tissue>
    </source>
</reference>
<evidence type="ECO:0000313" key="2">
    <source>
        <dbReference type="Proteomes" id="UP000828048"/>
    </source>
</evidence>
<evidence type="ECO:0000313" key="1">
    <source>
        <dbReference type="EMBL" id="KAH7850480.1"/>
    </source>
</evidence>
<sequence>MLKQTPFWLLIQAIRNGTLDPEKCPVRTDEVVAKLIAAYNPSNNNFRLGRKDVNLTATEVKLIFGLTGGTRPFKVKMKKRNEVLFAKRNNITKGRLTSKAIGEMLQSYVQQDEAVKIEDTVRLVCMYLIVKLFSQPLESQYHGSMFMS</sequence>
<name>A0ACB7YA79_9ERIC</name>